<dbReference type="InterPro" id="IPR001296">
    <property type="entry name" value="Glyco_trans_1"/>
</dbReference>
<name>A0ABV6YWK5_UNCC1</name>
<keyword evidence="5" id="KW-1185">Reference proteome</keyword>
<dbReference type="EC" id="2.4.-.-" evidence="4"/>
<dbReference type="Gene3D" id="3.40.50.2000">
    <property type="entry name" value="Glycogen Phosphorylase B"/>
    <property type="match status" value="2"/>
</dbReference>
<evidence type="ECO:0000256" key="1">
    <source>
        <dbReference type="ARBA" id="ARBA00022679"/>
    </source>
</evidence>
<dbReference type="Pfam" id="PF13439">
    <property type="entry name" value="Glyco_transf_4"/>
    <property type="match status" value="1"/>
</dbReference>
<evidence type="ECO:0000259" key="2">
    <source>
        <dbReference type="Pfam" id="PF00534"/>
    </source>
</evidence>
<feature type="domain" description="Glycosyltransferase subfamily 4-like N-terminal" evidence="3">
    <location>
        <begin position="33"/>
        <end position="181"/>
    </location>
</feature>
<gene>
    <name evidence="4" type="ORF">ACFL27_10210</name>
</gene>
<evidence type="ECO:0000259" key="3">
    <source>
        <dbReference type="Pfam" id="PF13439"/>
    </source>
</evidence>
<dbReference type="SUPFAM" id="SSF53756">
    <property type="entry name" value="UDP-Glycosyltransferase/glycogen phosphorylase"/>
    <property type="match status" value="1"/>
</dbReference>
<dbReference type="PANTHER" id="PTHR46401">
    <property type="entry name" value="GLYCOSYLTRANSFERASE WBBK-RELATED"/>
    <property type="match status" value="1"/>
</dbReference>
<dbReference type="Pfam" id="PF00534">
    <property type="entry name" value="Glycos_transf_1"/>
    <property type="match status" value="1"/>
</dbReference>
<evidence type="ECO:0000313" key="4">
    <source>
        <dbReference type="EMBL" id="MFC1850553.1"/>
    </source>
</evidence>
<dbReference type="InterPro" id="IPR028098">
    <property type="entry name" value="Glyco_trans_4-like_N"/>
</dbReference>
<sequence>MNTSGHLDRKQASEKSDDRLSIILIGLTHPYRGGISLYTTMLYQELSTRHRVHLINFKRLYPSFVFPGRTQYDESKKTFPVASERIIDTLWPFSWLKTARKIVALAPDLVIMQWWQPYLSPVYTAIAYYLKKKIPVAFLCHNVVPHEPTRFDEMLSNFAFRATDALIVHSRVDALKLTTKYPRKLIQQVDHPIYDAFPTGAAARSEILASLGIAPEKKIILFFGYVRKYKGLRLLIEALSHLDPKTSPILLVVGEFYEPQAEYTALITKLDLSDRVVIVPHYVPNEDVYRYFKIAAAVVGKAS</sequence>
<dbReference type="Proteomes" id="UP001594351">
    <property type="component" value="Unassembled WGS sequence"/>
</dbReference>
<proteinExistence type="predicted"/>
<comment type="caution">
    <text evidence="4">The sequence shown here is derived from an EMBL/GenBank/DDBJ whole genome shotgun (WGS) entry which is preliminary data.</text>
</comment>
<organism evidence="4 5">
    <name type="scientific">candidate division CSSED10-310 bacterium</name>
    <dbReference type="NCBI Taxonomy" id="2855610"/>
    <lineage>
        <taxon>Bacteria</taxon>
        <taxon>Bacteria division CSSED10-310</taxon>
    </lineage>
</organism>
<protein>
    <submittedName>
        <fullName evidence="4">Glycosyltransferase</fullName>
        <ecNumber evidence="4">2.4.-.-</ecNumber>
    </submittedName>
</protein>
<accession>A0ABV6YWK5</accession>
<dbReference type="GO" id="GO:0016757">
    <property type="term" value="F:glycosyltransferase activity"/>
    <property type="evidence" value="ECO:0007669"/>
    <property type="project" value="UniProtKB-KW"/>
</dbReference>
<reference evidence="4 5" key="1">
    <citation type="submission" date="2024-09" db="EMBL/GenBank/DDBJ databases">
        <title>Laminarin stimulates single cell rates of sulfate reduction while oxygen inhibits transcriptomic activity in coastal marine sediment.</title>
        <authorList>
            <person name="Lindsay M."/>
            <person name="Orcutt B."/>
            <person name="Emerson D."/>
            <person name="Stepanauskas R."/>
            <person name="D'Angelo T."/>
        </authorList>
    </citation>
    <scope>NUCLEOTIDE SEQUENCE [LARGE SCALE GENOMIC DNA]</scope>
    <source>
        <strain evidence="4">SAG AM-311-K15</strain>
    </source>
</reference>
<evidence type="ECO:0000313" key="5">
    <source>
        <dbReference type="Proteomes" id="UP001594351"/>
    </source>
</evidence>
<feature type="domain" description="Glycosyl transferase family 1" evidence="2">
    <location>
        <begin position="205"/>
        <end position="299"/>
    </location>
</feature>
<keyword evidence="1 4" id="KW-0808">Transferase</keyword>
<dbReference type="EMBL" id="JBHPBY010000107">
    <property type="protein sequence ID" value="MFC1850553.1"/>
    <property type="molecule type" value="Genomic_DNA"/>
</dbReference>
<keyword evidence="4" id="KW-0328">Glycosyltransferase</keyword>
<dbReference type="PANTHER" id="PTHR46401:SF2">
    <property type="entry name" value="GLYCOSYLTRANSFERASE WBBK-RELATED"/>
    <property type="match status" value="1"/>
</dbReference>